<evidence type="ECO:0000313" key="3">
    <source>
        <dbReference type="EMBL" id="AMN34611.1"/>
    </source>
</evidence>
<dbReference type="PATRIC" id="fig|1502.177.peg.421"/>
<dbReference type="InterPro" id="IPR011989">
    <property type="entry name" value="ARM-like"/>
</dbReference>
<reference evidence="3 4" key="1">
    <citation type="journal article" date="2016" name="PLoS ONE">
        <title>Plasmid Characterization and Chromosome Analysis of Two netF+ Clostridium perfringens Isolates Associated with Foal and Canine Necrotizing Enteritis.</title>
        <authorList>
            <person name="Mehdizadeh Gohari I."/>
            <person name="Kropinski A.M."/>
            <person name="Weese S.J."/>
            <person name="Parreira V.R."/>
            <person name="Whitehead A.E."/>
            <person name="Boerlin P."/>
            <person name="Prescott J.F."/>
        </authorList>
    </citation>
    <scope>NUCLEOTIDE SEQUENCE [LARGE SCALE GENOMIC DNA]</scope>
    <source>
        <strain evidence="3 4">JP838</strain>
    </source>
</reference>
<organism evidence="3 4">
    <name type="scientific">Clostridium perfringens</name>
    <dbReference type="NCBI Taxonomy" id="1502"/>
    <lineage>
        <taxon>Bacteria</taxon>
        <taxon>Bacillati</taxon>
        <taxon>Bacillota</taxon>
        <taxon>Clostridia</taxon>
        <taxon>Eubacteriales</taxon>
        <taxon>Clostridiaceae</taxon>
        <taxon>Clostridium</taxon>
    </lineage>
</organism>
<dbReference type="Proteomes" id="UP000070260">
    <property type="component" value="Chromosome"/>
</dbReference>
<dbReference type="GO" id="GO:0016829">
    <property type="term" value="F:lyase activity"/>
    <property type="evidence" value="ECO:0007669"/>
    <property type="project" value="UniProtKB-KW"/>
</dbReference>
<sequence>MKIVSYIFFSLILFIYVIFISIIYIKFEKRATKRREKKVDKMEQEIREGIKKQLLKVTKNNKLSKDEILYVEKILKKSKSRQAFNRIISELSNNQEVKYDISIFMYNFLEIIENEIEKYAKKDSIRKCYFIFNLGLYKIDSFKIQNFLMECLNDKSIYVRYNALNSIANIGKGDKFIEALIYMSKNRIYINDKVFIEIIDKFKNSHEINRELARILNELNTKMQCLIINSFSKNKNDFLKEILLMKLKDESNKEVRISIIKYFEKNYYDEAYVELIKLLASKWWEERAIAAKSLSKYYSFEVENSLKKSLKDKNWYVRLNSASSILENNCTKELIEEVLNEEDVYAKEILLYVLQKKNNTLYNKILNYKEERITLSC</sequence>
<dbReference type="EMBL" id="CP010994">
    <property type="protein sequence ID" value="AMN34611.1"/>
    <property type="molecule type" value="Genomic_DNA"/>
</dbReference>
<evidence type="ECO:0000313" key="4">
    <source>
        <dbReference type="Proteomes" id="UP000070260"/>
    </source>
</evidence>
<dbReference type="Pfam" id="PF02985">
    <property type="entry name" value="HEAT"/>
    <property type="match status" value="1"/>
</dbReference>
<gene>
    <name evidence="3" type="ORF">JFP838_02200</name>
</gene>
<protein>
    <submittedName>
        <fullName evidence="3">PBS lyase</fullName>
    </submittedName>
</protein>
<keyword evidence="2" id="KW-0472">Membrane</keyword>
<dbReference type="OrthoDB" id="2112914at2"/>
<dbReference type="PANTHER" id="PTHR12697:SF5">
    <property type="entry name" value="DEOXYHYPUSINE HYDROXYLASE"/>
    <property type="match status" value="1"/>
</dbReference>
<accession>A0A127EF83</accession>
<dbReference type="InterPro" id="IPR016024">
    <property type="entry name" value="ARM-type_fold"/>
</dbReference>
<evidence type="ECO:0000256" key="1">
    <source>
        <dbReference type="ARBA" id="ARBA00022737"/>
    </source>
</evidence>
<dbReference type="GO" id="GO:0016491">
    <property type="term" value="F:oxidoreductase activity"/>
    <property type="evidence" value="ECO:0007669"/>
    <property type="project" value="TreeGrafter"/>
</dbReference>
<name>A0A127EF83_CLOPF</name>
<dbReference type="RefSeq" id="WP_061426314.1">
    <property type="nucleotide sequence ID" value="NZ_CATNZO010000001.1"/>
</dbReference>
<dbReference type="PANTHER" id="PTHR12697">
    <property type="entry name" value="PBS LYASE HEAT-LIKE PROTEIN"/>
    <property type="match status" value="1"/>
</dbReference>
<feature type="transmembrane region" description="Helical" evidence="2">
    <location>
        <begin position="6"/>
        <end position="27"/>
    </location>
</feature>
<dbReference type="Gene3D" id="1.25.10.10">
    <property type="entry name" value="Leucine-rich Repeat Variant"/>
    <property type="match status" value="1"/>
</dbReference>
<dbReference type="SUPFAM" id="SSF48371">
    <property type="entry name" value="ARM repeat"/>
    <property type="match status" value="1"/>
</dbReference>
<dbReference type="InterPro" id="IPR000357">
    <property type="entry name" value="HEAT"/>
</dbReference>
<keyword evidence="2" id="KW-1133">Transmembrane helix</keyword>
<dbReference type="AlphaFoldDB" id="A0A127EF83"/>
<proteinExistence type="predicted"/>
<keyword evidence="1" id="KW-0677">Repeat</keyword>
<evidence type="ECO:0000256" key="2">
    <source>
        <dbReference type="SAM" id="Phobius"/>
    </source>
</evidence>
<keyword evidence="3" id="KW-0456">Lyase</keyword>
<keyword evidence="2" id="KW-0812">Transmembrane</keyword>